<reference evidence="1 2" key="1">
    <citation type="submission" date="2014-07" db="EMBL/GenBank/DDBJ databases">
        <title>Virulent Bacteriophage Infecting Escherichia coli K99.</title>
        <authorList>
            <person name="Son J.S."/>
            <person name="Paik H.R."/>
            <person name="Park S.H."/>
            <person name="Kim B.K."/>
            <person name="Jun S.Y."/>
            <person name="Yoon S.J."/>
            <person name="Kang S.H."/>
        </authorList>
    </citation>
    <scope>NUCLEOTIDE SEQUENCE [LARGE SCALE GENOMIC DNA]</scope>
</reference>
<name>A0A076YLB2_9CAUD</name>
<dbReference type="RefSeq" id="YP_009055306.1">
    <property type="nucleotide sequence ID" value="NC_024783.1"/>
</dbReference>
<dbReference type="GeneID" id="20284442"/>
<dbReference type="EMBL" id="KM233151">
    <property type="protein sequence ID" value="AIK68740.1"/>
    <property type="molecule type" value="Genomic_DNA"/>
</dbReference>
<sequence length="80" mass="8131">MLSEIYAHQDNPGNATSEILASATSLYQSATDAAGGLNLIGPDGINHVFPEVGAGLNLALTDHDNIAAVDSVSTKQAGTH</sequence>
<proteinExistence type="predicted"/>
<keyword evidence="2" id="KW-1185">Reference proteome</keyword>
<organism evidence="1 2">
    <name type="scientific">Escherichia phage EK99P-1</name>
    <dbReference type="NCBI Taxonomy" id="1527514"/>
    <lineage>
        <taxon>Viruses</taxon>
        <taxon>Duplodnaviria</taxon>
        <taxon>Heunggongvirae</taxon>
        <taxon>Uroviricota</taxon>
        <taxon>Caudoviricetes</taxon>
        <taxon>Dhillonvirus</taxon>
        <taxon>Dhillonvirus EK99P1</taxon>
    </lineage>
</organism>
<dbReference type="Proteomes" id="UP000202235">
    <property type="component" value="Segment"/>
</dbReference>
<evidence type="ECO:0000313" key="2">
    <source>
        <dbReference type="Proteomes" id="UP000202235"/>
    </source>
</evidence>
<protein>
    <submittedName>
        <fullName evidence="1">Olfactory receptor</fullName>
    </submittedName>
</protein>
<evidence type="ECO:0000313" key="1">
    <source>
        <dbReference type="EMBL" id="AIK68740.1"/>
    </source>
</evidence>
<gene>
    <name evidence="1" type="ORF">EK99P-1_0028</name>
</gene>
<dbReference type="KEGG" id="vg:20284442"/>
<keyword evidence="1" id="KW-0675">Receptor</keyword>
<accession>A0A076YLB2</accession>